<dbReference type="Gene3D" id="2.60.40.1280">
    <property type="match status" value="1"/>
</dbReference>
<dbReference type="InterPro" id="IPR008966">
    <property type="entry name" value="Adhesion_dom_sf"/>
</dbReference>
<feature type="signal peptide" evidence="9">
    <location>
        <begin position="1"/>
        <end position="30"/>
    </location>
</feature>
<keyword evidence="12" id="KW-1185">Reference proteome</keyword>
<dbReference type="InterPro" id="IPR013783">
    <property type="entry name" value="Ig-like_fold"/>
</dbReference>
<dbReference type="CDD" id="cd00222">
    <property type="entry name" value="CollagenBindB"/>
    <property type="match status" value="2"/>
</dbReference>
<dbReference type="Gene3D" id="2.60.40.1140">
    <property type="entry name" value="Collagen-binding surface protein Cna, B-type domain"/>
    <property type="match status" value="2"/>
</dbReference>
<evidence type="ECO:0000313" key="12">
    <source>
        <dbReference type="Proteomes" id="UP000677616"/>
    </source>
</evidence>
<evidence type="ECO:0000256" key="4">
    <source>
        <dbReference type="ARBA" id="ARBA00022525"/>
    </source>
</evidence>
<sequence>MKKLKKGLLASLLFLVSLFGAFSLSAEAKAATRDVITEIKVTHMGTQEVLSGPGSTFSIGAWTNMKVDVKFVIPNDGSVKEGDTTTLKLPAEIRYSSAVPALDLVYEGKNFGKLVFDSVNRTATVTYSKNVETMSDIKGSFFVNVAVDHFGNVSAHKIPMTFNVDFGGSGRIINLGELDYVGVPKAAPVTFFKNGYFIDNGQTLRYTVLVNQPMVEMKDVVYYDETDISANFTKLVVRKGNWDYNASNALVMVNGVEQAITPETGVTPDGKKWFRLNIGDIPAGYGYEITYEMPLTYTAENGEPFLNTGKLTYDNGKTLVHNEREIYQQAGATIEGTVFKIELEKVNEQGEPLKGAKFEVYRDISGKKIGEIVTGEDGKGSISNLLRSNYTIKEVEAPTGYQLSSEEIKVTGGEFDSVTKTFTKTVTNKKLISIPVKKVWQDGNNQDGKRPTSVTMKLLANGQEVAGKTIELTEATQWQGSFTDLPQTDAAGQNITYTVTEVAVPGYKLIKTEGDATTGFTITNCHTPEKTKVSFVKEWDDANDQDGIRPITITVVLNANGVEVARKDVQVDQDGNWKGEFTNLDVYKAGVKIDYTVDEVVPTDYTKTITGDASTGFTIKNSHTPVEKKVVFSKINLGGQEIAGAQIQIFKGLTATGTPVAEWTSVEGQSHELNLPVGEYTFHEEAAPNGYVAVTDITFQVNYDGSVTVLDTNSNAVEYKDGKLVITDQYDTTPKKVTFSKVNLGGEEIAGAEIKIRNTQGTEVASWTSEADKSKELTLEPGEYVFHEEAAPNGYVAVTDITFKVNYDGSVTVLNANSNAVEYKDGKLVITDQYDETPKKVTFSKVNLGGEEIAGAAIQIFDEQQNKVEEWTSEAGKSKELNLKPGKYVFHEEAAPNGYVAVTDITFQVNYDGSVTVLDTNSNAVEYKNGKLVVTDQYAPTTTTTTTETTTVETTTESTTTETTTEETTTEATTTTTSEEATTSEGETTTTTESTTTEEPTTTTSEVTTTEESTTTTSEETTTTEEPTRTTSEETTTTTEEPTTTTSEATTEESTTTTTTTTEEPSVPSTTTEEPPAKPKRVLPNTGDSSTIWTTLLGLVILLVSGFGFYFHKKRA</sequence>
<dbReference type="InterPro" id="IPR041033">
    <property type="entry name" value="SpaA_PFL_dom_1"/>
</dbReference>
<dbReference type="NCBIfam" id="TIGR01167">
    <property type="entry name" value="LPXTG_anchor"/>
    <property type="match status" value="1"/>
</dbReference>
<dbReference type="EMBL" id="CP073084">
    <property type="protein sequence ID" value="QUE53714.1"/>
    <property type="molecule type" value="Genomic_DNA"/>
</dbReference>
<feature type="chain" id="PRO_5046286945" evidence="9">
    <location>
        <begin position="31"/>
        <end position="1116"/>
    </location>
</feature>
<evidence type="ECO:0000256" key="8">
    <source>
        <dbReference type="SAM" id="Phobius"/>
    </source>
</evidence>
<evidence type="ECO:0000256" key="6">
    <source>
        <dbReference type="ARBA" id="ARBA00023088"/>
    </source>
</evidence>
<dbReference type="Pfam" id="PF00746">
    <property type="entry name" value="Gram_pos_anchor"/>
    <property type="match status" value="1"/>
</dbReference>
<feature type="compositionally biased region" description="Low complexity" evidence="7">
    <location>
        <begin position="1033"/>
        <end position="1074"/>
    </location>
</feature>
<dbReference type="Pfam" id="PF05738">
    <property type="entry name" value="Cna_B"/>
    <property type="match status" value="2"/>
</dbReference>
<proteinExistence type="inferred from homology"/>
<keyword evidence="8" id="KW-0812">Transmembrane</keyword>
<evidence type="ECO:0000256" key="1">
    <source>
        <dbReference type="ARBA" id="ARBA00004168"/>
    </source>
</evidence>
<protein>
    <submittedName>
        <fullName evidence="11">Cna B-type domain-containing protein</fullName>
    </submittedName>
</protein>
<keyword evidence="8" id="KW-0472">Membrane</keyword>
<dbReference type="InterPro" id="IPR041171">
    <property type="entry name" value="SDR_Ig"/>
</dbReference>
<dbReference type="Gene3D" id="2.60.40.10">
    <property type="entry name" value="Immunoglobulins"/>
    <property type="match status" value="4"/>
</dbReference>
<name>A0ABX7YK28_9STRE</name>
<feature type="domain" description="Gram-positive cocci surface proteins LPxTG" evidence="10">
    <location>
        <begin position="1083"/>
        <end position="1116"/>
    </location>
</feature>
<dbReference type="PANTHER" id="PTHR36108:SF13">
    <property type="entry name" value="COLOSSIN-B-RELATED"/>
    <property type="match status" value="1"/>
</dbReference>
<keyword evidence="4" id="KW-0964">Secreted</keyword>
<dbReference type="PROSITE" id="PS50847">
    <property type="entry name" value="GRAM_POS_ANCHORING"/>
    <property type="match status" value="1"/>
</dbReference>
<dbReference type="RefSeq" id="WP_212569880.1">
    <property type="nucleotide sequence ID" value="NZ_CP073084.1"/>
</dbReference>
<evidence type="ECO:0000256" key="9">
    <source>
        <dbReference type="SAM" id="SignalP"/>
    </source>
</evidence>
<comment type="subcellular location">
    <subcellularLocation>
        <location evidence="1">Secreted</location>
        <location evidence="1">Cell wall</location>
        <topology evidence="1">Peptidoglycan-anchor</topology>
    </subcellularLocation>
</comment>
<accession>A0ABX7YK28</accession>
<evidence type="ECO:0000256" key="2">
    <source>
        <dbReference type="ARBA" id="ARBA00007257"/>
    </source>
</evidence>
<dbReference type="SUPFAM" id="SSF49478">
    <property type="entry name" value="Cna protein B-type domain"/>
    <property type="match status" value="3"/>
</dbReference>
<keyword evidence="8" id="KW-1133">Transmembrane helix</keyword>
<feature type="region of interest" description="Disordered" evidence="7">
    <location>
        <begin position="942"/>
        <end position="1089"/>
    </location>
</feature>
<dbReference type="InterPro" id="IPR008454">
    <property type="entry name" value="Collagen-bd_Cna-like_B-typ_dom"/>
</dbReference>
<keyword evidence="3" id="KW-0134">Cell wall</keyword>
<evidence type="ECO:0000256" key="3">
    <source>
        <dbReference type="ARBA" id="ARBA00022512"/>
    </source>
</evidence>
<gene>
    <name evidence="11" type="ORF">INT76_07715</name>
</gene>
<keyword evidence="6" id="KW-0572">Peptidoglycan-anchor</keyword>
<evidence type="ECO:0000259" key="10">
    <source>
        <dbReference type="PROSITE" id="PS50847"/>
    </source>
</evidence>
<dbReference type="PANTHER" id="PTHR36108">
    <property type="entry name" value="COLOSSIN-B-RELATED"/>
    <property type="match status" value="1"/>
</dbReference>
<dbReference type="Proteomes" id="UP000677616">
    <property type="component" value="Chromosome"/>
</dbReference>
<evidence type="ECO:0000313" key="11">
    <source>
        <dbReference type="EMBL" id="QUE53714.1"/>
    </source>
</evidence>
<dbReference type="InterPro" id="IPR019931">
    <property type="entry name" value="LPXTG_anchor"/>
</dbReference>
<keyword evidence="5 9" id="KW-0732">Signal</keyword>
<evidence type="ECO:0000256" key="5">
    <source>
        <dbReference type="ARBA" id="ARBA00022729"/>
    </source>
</evidence>
<reference evidence="11 12" key="1">
    <citation type="submission" date="2021-04" db="EMBL/GenBank/DDBJ databases">
        <title>Complete genome sequence of a novel Streptococcus species.</title>
        <authorList>
            <person name="Teng J.L.L."/>
        </authorList>
    </citation>
    <scope>NUCLEOTIDE SEQUENCE [LARGE SCALE GENOMIC DNA]</scope>
    <source>
        <strain evidence="11 12">HKU75</strain>
    </source>
</reference>
<evidence type="ECO:0000256" key="7">
    <source>
        <dbReference type="SAM" id="MobiDB-lite"/>
    </source>
</evidence>
<dbReference type="Pfam" id="PF17802">
    <property type="entry name" value="SpaA"/>
    <property type="match status" value="4"/>
</dbReference>
<feature type="compositionally biased region" description="Low complexity" evidence="7">
    <location>
        <begin position="942"/>
        <end position="963"/>
    </location>
</feature>
<organism evidence="11 12">
    <name type="scientific">Streptococcus oriscaviae</name>
    <dbReference type="NCBI Taxonomy" id="2781599"/>
    <lineage>
        <taxon>Bacteria</taxon>
        <taxon>Bacillati</taxon>
        <taxon>Bacillota</taxon>
        <taxon>Bacilli</taxon>
        <taxon>Lactobacillales</taxon>
        <taxon>Streptococcaceae</taxon>
        <taxon>Streptococcus</taxon>
    </lineage>
</organism>
<comment type="similarity">
    <text evidence="2">Belongs to the serine-aspartate repeat-containing protein (SDr) family.</text>
</comment>
<feature type="transmembrane region" description="Helical" evidence="8">
    <location>
        <begin position="1092"/>
        <end position="1111"/>
    </location>
</feature>
<dbReference type="InterPro" id="IPR011252">
    <property type="entry name" value="Fibrogen-bd_dom1"/>
</dbReference>
<feature type="compositionally biased region" description="Low complexity" evidence="7">
    <location>
        <begin position="970"/>
        <end position="1025"/>
    </location>
</feature>
<dbReference type="Pfam" id="PF17961">
    <property type="entry name" value="Big_8"/>
    <property type="match status" value="1"/>
</dbReference>
<dbReference type="SUPFAM" id="SSF49401">
    <property type="entry name" value="Bacterial adhesins"/>
    <property type="match status" value="2"/>
</dbReference>